<reference evidence="2 3" key="2">
    <citation type="submission" date="2018-03" db="EMBL/GenBank/DDBJ databases">
        <authorList>
            <person name="Keele B.F."/>
        </authorList>
    </citation>
    <scope>NUCLEOTIDE SEQUENCE [LARGE SCALE GENOMIC DNA]</scope>
    <source>
        <strain evidence="2 3">CCALA 016</strain>
    </source>
</reference>
<dbReference type="InterPro" id="IPR035093">
    <property type="entry name" value="RelE/ParE_toxin_dom_sf"/>
</dbReference>
<dbReference type="SUPFAM" id="SSF143011">
    <property type="entry name" value="RelE-like"/>
    <property type="match status" value="1"/>
</dbReference>
<accession>A0A2T1LZI2</accession>
<name>A0A2T1LZI2_9CHRO</name>
<comment type="caution">
    <text evidence="2">The sequence shown here is derived from an EMBL/GenBank/DDBJ whole genome shotgun (WGS) entry which is preliminary data.</text>
</comment>
<keyword evidence="3" id="KW-1185">Reference proteome</keyword>
<gene>
    <name evidence="2" type="ORF">C7H19_07540</name>
</gene>
<dbReference type="InterPro" id="IPR056925">
    <property type="entry name" value="ParE-like"/>
</dbReference>
<dbReference type="EMBL" id="PXOH01000006">
    <property type="protein sequence ID" value="PSF37828.1"/>
    <property type="molecule type" value="Genomic_DNA"/>
</dbReference>
<dbReference type="OrthoDB" id="129742at2"/>
<reference evidence="2 3" key="1">
    <citation type="submission" date="2018-03" db="EMBL/GenBank/DDBJ databases">
        <title>The ancient ancestry and fast evolution of plastids.</title>
        <authorList>
            <person name="Moore K.R."/>
            <person name="Magnabosco C."/>
            <person name="Momper L."/>
            <person name="Gold D.A."/>
            <person name="Bosak T."/>
            <person name="Fournier G.P."/>
        </authorList>
    </citation>
    <scope>NUCLEOTIDE SEQUENCE [LARGE SCALE GENOMIC DNA]</scope>
    <source>
        <strain evidence="2 3">CCALA 016</strain>
    </source>
</reference>
<dbReference type="Pfam" id="PF24732">
    <property type="entry name" value="ParE_like"/>
    <property type="match status" value="1"/>
</dbReference>
<protein>
    <recommendedName>
        <fullName evidence="1">ParE-like toxin domain-containing protein</fullName>
    </recommendedName>
</protein>
<sequence length="89" mass="10409">MKSCTTANFRQTFSELPLPIQEQARLAYRQFKINPRHPSLRFKQVNPKLSVYSACISKDYRALGQVESDTIIWFWIGSHSDYDKLLSQL</sequence>
<feature type="domain" description="ParE-like toxin" evidence="1">
    <location>
        <begin position="20"/>
        <end position="84"/>
    </location>
</feature>
<evidence type="ECO:0000313" key="3">
    <source>
        <dbReference type="Proteomes" id="UP000239001"/>
    </source>
</evidence>
<dbReference type="AlphaFoldDB" id="A0A2T1LZI2"/>
<dbReference type="RefSeq" id="WP_106456269.1">
    <property type="nucleotide sequence ID" value="NZ_PXOH01000006.1"/>
</dbReference>
<evidence type="ECO:0000259" key="1">
    <source>
        <dbReference type="Pfam" id="PF24732"/>
    </source>
</evidence>
<organism evidence="2 3">
    <name type="scientific">Aphanothece hegewaldii CCALA 016</name>
    <dbReference type="NCBI Taxonomy" id="2107694"/>
    <lineage>
        <taxon>Bacteria</taxon>
        <taxon>Bacillati</taxon>
        <taxon>Cyanobacteriota</taxon>
        <taxon>Cyanophyceae</taxon>
        <taxon>Oscillatoriophycideae</taxon>
        <taxon>Chroococcales</taxon>
        <taxon>Aphanothecaceae</taxon>
        <taxon>Aphanothece</taxon>
    </lineage>
</organism>
<evidence type="ECO:0000313" key="2">
    <source>
        <dbReference type="EMBL" id="PSF37828.1"/>
    </source>
</evidence>
<dbReference type="Proteomes" id="UP000239001">
    <property type="component" value="Unassembled WGS sequence"/>
</dbReference>
<proteinExistence type="predicted"/>